<comment type="caution">
    <text evidence="3">The sequence shown here is derived from an EMBL/GenBank/DDBJ whole genome shotgun (WGS) entry which is preliminary data.</text>
</comment>
<dbReference type="EMBL" id="LXFE01000369">
    <property type="protein sequence ID" value="OLL25545.1"/>
    <property type="molecule type" value="Genomic_DNA"/>
</dbReference>
<accession>A0A1U7LS99</accession>
<feature type="chain" id="PRO_5012301606" description="DUF4185 domain-containing protein" evidence="1">
    <location>
        <begin position="27"/>
        <end position="381"/>
    </location>
</feature>
<keyword evidence="1" id="KW-0732">Signal</keyword>
<reference evidence="3 4" key="1">
    <citation type="submission" date="2016-04" db="EMBL/GenBank/DDBJ databases">
        <title>Evolutionary innovation and constraint leading to complex multicellularity in the Ascomycota.</title>
        <authorList>
            <person name="Cisse O."/>
            <person name="Nguyen A."/>
            <person name="Hewitt D.A."/>
            <person name="Jedd G."/>
            <person name="Stajich J.E."/>
        </authorList>
    </citation>
    <scope>NUCLEOTIDE SEQUENCE [LARGE SCALE GENOMIC DNA]</scope>
    <source>
        <strain evidence="3 4">DAH-3</strain>
    </source>
</reference>
<dbReference type="Pfam" id="PF13810">
    <property type="entry name" value="DUF4185"/>
    <property type="match status" value="1"/>
</dbReference>
<name>A0A1U7LS99_NEOID</name>
<dbReference type="Proteomes" id="UP000186594">
    <property type="component" value="Unassembled WGS sequence"/>
</dbReference>
<protein>
    <recommendedName>
        <fullName evidence="2">DUF4185 domain-containing protein</fullName>
    </recommendedName>
</protein>
<evidence type="ECO:0000256" key="1">
    <source>
        <dbReference type="SAM" id="SignalP"/>
    </source>
</evidence>
<keyword evidence="4" id="KW-1185">Reference proteome</keyword>
<proteinExistence type="predicted"/>
<evidence type="ECO:0000313" key="4">
    <source>
        <dbReference type="Proteomes" id="UP000186594"/>
    </source>
</evidence>
<dbReference type="AlphaFoldDB" id="A0A1U7LS99"/>
<sequence>MNIRVAGLRCPRSFLLLLPLLLPVCARPFLRPPPAMFPRSDSSGSQPPLIRVKSAELVAPLLSASWTGVRDVGHSGVIDGKIIWTFGDTISKDKDGNMTGLAPNTAAYGDWMLWTSSSYERQLDDNDRPNQFVPYTQEEYNFWKDSNWAGDHRIGIWVSNVVQTGPGEGIAFYDKSSILTESLENIKRIGTGVAKVYAKDEGPIADRVHDIIFDAQTDPSWGCFTTYKEDDYIYAFGEWTADKNVYLSRVAVADVFSKDKYEYWNGQTWQSQSLTLPDEAAKVFWNIQSGTIWKSNHHAGKYVMLYMTNWADDTLRMMWSDSITGPWNIENQVQVMKLPSCENSFNYCGYAHPQFGDDSELLVSWTSPQSGQVQLGKITFE</sequence>
<feature type="signal peptide" evidence="1">
    <location>
        <begin position="1"/>
        <end position="26"/>
    </location>
</feature>
<evidence type="ECO:0000259" key="2">
    <source>
        <dbReference type="Pfam" id="PF13810"/>
    </source>
</evidence>
<dbReference type="InterPro" id="IPR025442">
    <property type="entry name" value="DUF4185"/>
</dbReference>
<gene>
    <name evidence="3" type="ORF">NEOLI_002174</name>
</gene>
<evidence type="ECO:0000313" key="3">
    <source>
        <dbReference type="EMBL" id="OLL25545.1"/>
    </source>
</evidence>
<dbReference type="OrthoDB" id="2583188at2759"/>
<organism evidence="3 4">
    <name type="scientific">Neolecta irregularis (strain DAH-3)</name>
    <dbReference type="NCBI Taxonomy" id="1198029"/>
    <lineage>
        <taxon>Eukaryota</taxon>
        <taxon>Fungi</taxon>
        <taxon>Dikarya</taxon>
        <taxon>Ascomycota</taxon>
        <taxon>Taphrinomycotina</taxon>
        <taxon>Neolectales</taxon>
        <taxon>Neolectaceae</taxon>
        <taxon>Neolecta</taxon>
    </lineage>
</organism>
<feature type="domain" description="DUF4185" evidence="2">
    <location>
        <begin position="221"/>
        <end position="363"/>
    </location>
</feature>